<dbReference type="InterPro" id="IPR050281">
    <property type="entry name" value="Flavin_monoamine_oxidase"/>
</dbReference>
<dbReference type="AlphaFoldDB" id="A0A6N2C5V2"/>
<name>A0A6N2C5V2_SOLCI</name>
<dbReference type="Pfam" id="PF01593">
    <property type="entry name" value="Amino_oxidase"/>
    <property type="match status" value="1"/>
</dbReference>
<dbReference type="PANTHER" id="PTHR10742">
    <property type="entry name" value="FLAVIN MONOAMINE OXIDASE"/>
    <property type="match status" value="1"/>
</dbReference>
<evidence type="ECO:0000259" key="2">
    <source>
        <dbReference type="Pfam" id="PF01593"/>
    </source>
</evidence>
<accession>A0A6N2C5V2</accession>
<reference evidence="3" key="1">
    <citation type="submission" date="2019-05" db="EMBL/GenBank/DDBJ databases">
        <title>The de novo reference genome and transcriptome assemblies of the wild tomato species Solanum chilense.</title>
        <authorList>
            <person name="Stam R."/>
            <person name="Nosenko T."/>
            <person name="Hoerger A.C."/>
            <person name="Stephan W."/>
            <person name="Seidel M.A."/>
            <person name="Kuhn J.M.M."/>
            <person name="Haberer G."/>
            <person name="Tellier A."/>
        </authorList>
    </citation>
    <scope>NUCLEOTIDE SEQUENCE</scope>
    <source>
        <tissue evidence="3">Mature leaves</tissue>
    </source>
</reference>
<comment type="similarity">
    <text evidence="1">Belongs to the flavin monoamine oxidase family.</text>
</comment>
<sequence>MAGFLSDSLKDEDIEDGVVSVVVRIDQYNNILIRNHIIMKRRENLSIWLTKDRFVKLYLNDVMVWAIKYKIPIRPSKGRVIVIGAGHVGLVVAKQPILFVFEVIVVEGRKRAGGRLYTKKMEGGNKVAVADLGGSSLTSTFGNPLGLLARQLSYTLYMSIDQCPLYRV</sequence>
<dbReference type="InterPro" id="IPR036188">
    <property type="entry name" value="FAD/NAD-bd_sf"/>
</dbReference>
<organism evidence="3">
    <name type="scientific">Solanum chilense</name>
    <name type="common">Tomato</name>
    <name type="synonym">Lycopersicon chilense</name>
    <dbReference type="NCBI Taxonomy" id="4083"/>
    <lineage>
        <taxon>Eukaryota</taxon>
        <taxon>Viridiplantae</taxon>
        <taxon>Streptophyta</taxon>
        <taxon>Embryophyta</taxon>
        <taxon>Tracheophyta</taxon>
        <taxon>Spermatophyta</taxon>
        <taxon>Magnoliopsida</taxon>
        <taxon>eudicotyledons</taxon>
        <taxon>Gunneridae</taxon>
        <taxon>Pentapetalae</taxon>
        <taxon>asterids</taxon>
        <taxon>lamiids</taxon>
        <taxon>Solanales</taxon>
        <taxon>Solanaceae</taxon>
        <taxon>Solanoideae</taxon>
        <taxon>Solaneae</taxon>
        <taxon>Solanum</taxon>
        <taxon>Solanum subgen. Lycopersicon</taxon>
    </lineage>
</organism>
<comment type="caution">
    <text evidence="3">The sequence shown here is derived from an EMBL/GenBank/DDBJ whole genome shotgun (WGS) entry which is preliminary data.</text>
</comment>
<protein>
    <recommendedName>
        <fullName evidence="2">Amine oxidase domain-containing protein</fullName>
    </recommendedName>
</protein>
<proteinExistence type="inferred from homology"/>
<feature type="domain" description="Amine oxidase" evidence="2">
    <location>
        <begin position="101"/>
        <end position="152"/>
    </location>
</feature>
<dbReference type="SUPFAM" id="SSF51905">
    <property type="entry name" value="FAD/NAD(P)-binding domain"/>
    <property type="match status" value="1"/>
</dbReference>
<dbReference type="EMBL" id="RXGB01000503">
    <property type="protein sequence ID" value="TMX03083.1"/>
    <property type="molecule type" value="Genomic_DNA"/>
</dbReference>
<dbReference type="PANTHER" id="PTHR10742:SF260">
    <property type="entry name" value="PROTEIN FLOWERING LOCUS D"/>
    <property type="match status" value="1"/>
</dbReference>
<gene>
    <name evidence="3" type="ORF">EJD97_018415</name>
</gene>
<dbReference type="Gene3D" id="3.50.50.60">
    <property type="entry name" value="FAD/NAD(P)-binding domain"/>
    <property type="match status" value="1"/>
</dbReference>
<feature type="non-terminal residue" evidence="3">
    <location>
        <position position="168"/>
    </location>
</feature>
<dbReference type="GO" id="GO:0016491">
    <property type="term" value="F:oxidoreductase activity"/>
    <property type="evidence" value="ECO:0007669"/>
    <property type="project" value="InterPro"/>
</dbReference>
<evidence type="ECO:0000256" key="1">
    <source>
        <dbReference type="ARBA" id="ARBA00005995"/>
    </source>
</evidence>
<evidence type="ECO:0000313" key="3">
    <source>
        <dbReference type="EMBL" id="TMX03083.1"/>
    </source>
</evidence>
<dbReference type="InterPro" id="IPR002937">
    <property type="entry name" value="Amino_oxidase"/>
</dbReference>